<keyword evidence="3 11" id="KW-0812">Transmembrane</keyword>
<dbReference type="InterPro" id="IPR014743">
    <property type="entry name" value="Cl-channel_core"/>
</dbReference>
<dbReference type="EMBL" id="NJIH01000021">
    <property type="protein sequence ID" value="OWT53456.1"/>
    <property type="molecule type" value="Genomic_DNA"/>
</dbReference>
<feature type="transmembrane region" description="Helical" evidence="11">
    <location>
        <begin position="252"/>
        <end position="272"/>
    </location>
</feature>
<dbReference type="CDD" id="cd01034">
    <property type="entry name" value="EriC_like"/>
    <property type="match status" value="1"/>
</dbReference>
<keyword evidence="6 11" id="KW-0472">Membrane</keyword>
<protein>
    <submittedName>
        <fullName evidence="12">Chloride channel protein EriC</fullName>
    </submittedName>
</protein>
<feature type="region of interest" description="Disordered" evidence="10">
    <location>
        <begin position="458"/>
        <end position="484"/>
    </location>
</feature>
<feature type="transmembrane region" description="Helical" evidence="11">
    <location>
        <begin position="178"/>
        <end position="201"/>
    </location>
</feature>
<evidence type="ECO:0000313" key="12">
    <source>
        <dbReference type="EMBL" id="OWT53456.1"/>
    </source>
</evidence>
<reference evidence="13" key="1">
    <citation type="submission" date="2017-06" db="EMBL/GenBank/DDBJ databases">
        <title>Herbaspirillum phytohormonus sp. nov., isolated from the root nodule of Robinia pseudoacacia in lead-zinc mine.</title>
        <authorList>
            <person name="Fan M."/>
            <person name="Lin Y."/>
        </authorList>
    </citation>
    <scope>NUCLEOTIDE SEQUENCE [LARGE SCALE GENOMIC DNA]</scope>
    <source>
        <strain evidence="13">SC-089</strain>
    </source>
</reference>
<dbReference type="GO" id="GO:0005254">
    <property type="term" value="F:chloride channel activity"/>
    <property type="evidence" value="ECO:0007669"/>
    <property type="project" value="UniProtKB-KW"/>
</dbReference>
<evidence type="ECO:0000256" key="1">
    <source>
        <dbReference type="ARBA" id="ARBA00004141"/>
    </source>
</evidence>
<evidence type="ECO:0000256" key="8">
    <source>
        <dbReference type="ARBA" id="ARBA00023214"/>
    </source>
</evidence>
<dbReference type="AlphaFoldDB" id="A0A225LWI6"/>
<feature type="transmembrane region" description="Helical" evidence="11">
    <location>
        <begin position="65"/>
        <end position="85"/>
    </location>
</feature>
<organism evidence="12 13">
    <name type="scientific">Candidimonas nitroreducens</name>
    <dbReference type="NCBI Taxonomy" id="683354"/>
    <lineage>
        <taxon>Bacteria</taxon>
        <taxon>Pseudomonadati</taxon>
        <taxon>Pseudomonadota</taxon>
        <taxon>Betaproteobacteria</taxon>
        <taxon>Burkholderiales</taxon>
        <taxon>Alcaligenaceae</taxon>
        <taxon>Candidimonas</taxon>
    </lineage>
</organism>
<comment type="subcellular location">
    <subcellularLocation>
        <location evidence="1">Membrane</location>
        <topology evidence="1">Multi-pass membrane protein</topology>
    </subcellularLocation>
</comment>
<name>A0A225LWI6_9BURK</name>
<dbReference type="Gene3D" id="1.10.3080.10">
    <property type="entry name" value="Clc chloride channel"/>
    <property type="match status" value="1"/>
</dbReference>
<feature type="transmembrane region" description="Helical" evidence="11">
    <location>
        <begin position="348"/>
        <end position="371"/>
    </location>
</feature>
<dbReference type="SUPFAM" id="SSF81340">
    <property type="entry name" value="Clc chloride channel"/>
    <property type="match status" value="1"/>
</dbReference>
<dbReference type="PANTHER" id="PTHR43427:SF6">
    <property type="entry name" value="CHLORIDE CHANNEL PROTEIN CLC-E"/>
    <property type="match status" value="1"/>
</dbReference>
<gene>
    <name evidence="12" type="ORF">CEY11_24545</name>
</gene>
<proteinExistence type="predicted"/>
<keyword evidence="7" id="KW-0869">Chloride channel</keyword>
<dbReference type="Pfam" id="PF00654">
    <property type="entry name" value="Voltage_CLC"/>
    <property type="match status" value="1"/>
</dbReference>
<evidence type="ECO:0000313" key="13">
    <source>
        <dbReference type="Proteomes" id="UP000214603"/>
    </source>
</evidence>
<keyword evidence="5" id="KW-0406">Ion transport</keyword>
<accession>A0A225LWI6</accession>
<feature type="compositionally biased region" description="Low complexity" evidence="10">
    <location>
        <begin position="459"/>
        <end position="476"/>
    </location>
</feature>
<evidence type="ECO:0000256" key="3">
    <source>
        <dbReference type="ARBA" id="ARBA00022692"/>
    </source>
</evidence>
<dbReference type="GO" id="GO:0034707">
    <property type="term" value="C:chloride channel complex"/>
    <property type="evidence" value="ECO:0007669"/>
    <property type="project" value="UniProtKB-KW"/>
</dbReference>
<keyword evidence="2" id="KW-0813">Transport</keyword>
<comment type="caution">
    <text evidence="12">The sequence shown here is derived from an EMBL/GenBank/DDBJ whole genome shotgun (WGS) entry which is preliminary data.</text>
</comment>
<evidence type="ECO:0000256" key="11">
    <source>
        <dbReference type="SAM" id="Phobius"/>
    </source>
</evidence>
<feature type="transmembrane region" description="Helical" evidence="11">
    <location>
        <begin position="125"/>
        <end position="143"/>
    </location>
</feature>
<evidence type="ECO:0000256" key="7">
    <source>
        <dbReference type="ARBA" id="ARBA00023173"/>
    </source>
</evidence>
<feature type="transmembrane region" description="Helical" evidence="11">
    <location>
        <begin position="213"/>
        <end position="232"/>
    </location>
</feature>
<dbReference type="OrthoDB" id="9767361at2"/>
<dbReference type="InterPro" id="IPR050368">
    <property type="entry name" value="ClC-type_chloride_channel"/>
</dbReference>
<evidence type="ECO:0000256" key="10">
    <source>
        <dbReference type="SAM" id="MobiDB-lite"/>
    </source>
</evidence>
<dbReference type="PANTHER" id="PTHR43427">
    <property type="entry name" value="CHLORIDE CHANNEL PROTEIN CLC-E"/>
    <property type="match status" value="1"/>
</dbReference>
<keyword evidence="8" id="KW-0868">Chloride</keyword>
<keyword evidence="9" id="KW-0407">Ion channel</keyword>
<evidence type="ECO:0000256" key="4">
    <source>
        <dbReference type="ARBA" id="ARBA00022989"/>
    </source>
</evidence>
<dbReference type="RefSeq" id="WP_088606074.1">
    <property type="nucleotide sequence ID" value="NZ_NJIH01000021.1"/>
</dbReference>
<evidence type="ECO:0000256" key="9">
    <source>
        <dbReference type="ARBA" id="ARBA00023303"/>
    </source>
</evidence>
<feature type="transmembrane region" description="Helical" evidence="11">
    <location>
        <begin position="383"/>
        <end position="405"/>
    </location>
</feature>
<keyword evidence="13" id="KW-1185">Reference proteome</keyword>
<keyword evidence="4 11" id="KW-1133">Transmembrane helix</keyword>
<feature type="transmembrane region" description="Helical" evidence="11">
    <location>
        <begin position="417"/>
        <end position="440"/>
    </location>
</feature>
<dbReference type="PRINTS" id="PR00762">
    <property type="entry name" value="CLCHANNEL"/>
</dbReference>
<evidence type="ECO:0000256" key="5">
    <source>
        <dbReference type="ARBA" id="ARBA00023065"/>
    </source>
</evidence>
<sequence length="484" mass="50682">MSLIAPLRRLPFQARRAIRRKARQLRRLSRKTLQLTLLLGGAALVALVSLGFARLADLAIALNGRWLAALPWLGWVLLPFGLALIRWATLRYAPNAAGSGIPQVIASLSLPPTGGRRQLTSLVQALWKIPLTFAGLVFGASIGREGPSVQVGAAVMLTWGNFWKKMGVPLKGFHASELIAAGAAGGLAAAFNAPLAGVIFAIEELGRGTALRWQRLVLIGVLASGFLVVALVGNNPYFGTFSGHSLAHNMLAWTLVCGLACGVLGGIFSHALGKGPAAFVPARWRGWVRRHPVQLAFVLGLGLAAVGLYTHNTVYGTGYAHASQALAGASPEVAGFGVAKLAATLASYWAGIPGGIFTPALTTGAGIGAEIGRLAGSAADPRVLVLLSMAAFLAAATQAPLTASVVVMEMTGSQPMLFWLLVGSLFASVVSRQFGPHAFYHNAAGRYRHRAIEYDQAQRAKAQAQRQAPAQAANQAVSPERASP</sequence>
<feature type="transmembrane region" description="Helical" evidence="11">
    <location>
        <begin position="293"/>
        <end position="311"/>
    </location>
</feature>
<evidence type="ECO:0000256" key="6">
    <source>
        <dbReference type="ARBA" id="ARBA00023136"/>
    </source>
</evidence>
<dbReference type="InterPro" id="IPR001807">
    <property type="entry name" value="ClC"/>
</dbReference>
<dbReference type="Proteomes" id="UP000214603">
    <property type="component" value="Unassembled WGS sequence"/>
</dbReference>
<evidence type="ECO:0000256" key="2">
    <source>
        <dbReference type="ARBA" id="ARBA00022448"/>
    </source>
</evidence>